<dbReference type="OrthoDB" id="8433438at2"/>
<organism evidence="5 6">
    <name type="scientific">Ruegeria arenilitoris</name>
    <dbReference type="NCBI Taxonomy" id="1173585"/>
    <lineage>
        <taxon>Bacteria</taxon>
        <taxon>Pseudomonadati</taxon>
        <taxon>Pseudomonadota</taxon>
        <taxon>Alphaproteobacteria</taxon>
        <taxon>Rhodobacterales</taxon>
        <taxon>Roseobacteraceae</taxon>
        <taxon>Ruegeria</taxon>
    </lineage>
</organism>
<dbReference type="PANTHER" id="PTHR30146">
    <property type="entry name" value="LACI-RELATED TRANSCRIPTIONAL REPRESSOR"/>
    <property type="match status" value="1"/>
</dbReference>
<dbReference type="Pfam" id="PF00356">
    <property type="entry name" value="LacI"/>
    <property type="match status" value="1"/>
</dbReference>
<dbReference type="Gene3D" id="1.10.260.40">
    <property type="entry name" value="lambda repressor-like DNA-binding domains"/>
    <property type="match status" value="1"/>
</dbReference>
<gene>
    <name evidence="5" type="primary">exuR_1</name>
    <name evidence="5" type="ORF">RUA8715_01740</name>
</gene>
<dbReference type="Gene3D" id="3.40.50.2300">
    <property type="match status" value="2"/>
</dbReference>
<dbReference type="CDD" id="cd01392">
    <property type="entry name" value="HTH_LacI"/>
    <property type="match status" value="1"/>
</dbReference>
<evidence type="ECO:0000259" key="4">
    <source>
        <dbReference type="PROSITE" id="PS50932"/>
    </source>
</evidence>
<name>A0A238KCV4_9RHOB</name>
<evidence type="ECO:0000256" key="2">
    <source>
        <dbReference type="ARBA" id="ARBA00023125"/>
    </source>
</evidence>
<dbReference type="PROSITE" id="PS50932">
    <property type="entry name" value="HTH_LACI_2"/>
    <property type="match status" value="1"/>
</dbReference>
<protein>
    <submittedName>
        <fullName evidence="5">Putative HTH-type transcriptional repressor ExuR</fullName>
    </submittedName>
</protein>
<feature type="domain" description="HTH lacI-type" evidence="4">
    <location>
        <begin position="15"/>
        <end position="69"/>
    </location>
</feature>
<reference evidence="6" key="1">
    <citation type="submission" date="2017-05" db="EMBL/GenBank/DDBJ databases">
        <authorList>
            <person name="Rodrigo-Torres L."/>
            <person name="Arahal R. D."/>
            <person name="Lucena T."/>
        </authorList>
    </citation>
    <scope>NUCLEOTIDE SEQUENCE [LARGE SCALE GENOMIC DNA]</scope>
    <source>
        <strain evidence="6">CECT 8715</strain>
    </source>
</reference>
<dbReference type="InterPro" id="IPR046335">
    <property type="entry name" value="LacI/GalR-like_sensor"/>
</dbReference>
<dbReference type="EMBL" id="FXYG01000002">
    <property type="protein sequence ID" value="SMX40655.1"/>
    <property type="molecule type" value="Genomic_DNA"/>
</dbReference>
<dbReference type="GO" id="GO:0000976">
    <property type="term" value="F:transcription cis-regulatory region binding"/>
    <property type="evidence" value="ECO:0007669"/>
    <property type="project" value="TreeGrafter"/>
</dbReference>
<dbReference type="SUPFAM" id="SSF47413">
    <property type="entry name" value="lambda repressor-like DNA-binding domains"/>
    <property type="match status" value="1"/>
</dbReference>
<proteinExistence type="predicted"/>
<dbReference type="InterPro" id="IPR010982">
    <property type="entry name" value="Lambda_DNA-bd_dom_sf"/>
</dbReference>
<evidence type="ECO:0000256" key="3">
    <source>
        <dbReference type="ARBA" id="ARBA00023163"/>
    </source>
</evidence>
<dbReference type="InterPro" id="IPR000843">
    <property type="entry name" value="HTH_LacI"/>
</dbReference>
<dbReference type="Pfam" id="PF13377">
    <property type="entry name" value="Peripla_BP_3"/>
    <property type="match status" value="1"/>
</dbReference>
<keyword evidence="2" id="KW-0238">DNA-binding</keyword>
<dbReference type="RefSeq" id="WP_093963281.1">
    <property type="nucleotide sequence ID" value="NZ_FXYG01000002.1"/>
</dbReference>
<accession>A0A238KCV4</accession>
<evidence type="ECO:0000313" key="5">
    <source>
        <dbReference type="EMBL" id="SMX40655.1"/>
    </source>
</evidence>
<evidence type="ECO:0000256" key="1">
    <source>
        <dbReference type="ARBA" id="ARBA00023015"/>
    </source>
</evidence>
<dbReference type="Proteomes" id="UP000202485">
    <property type="component" value="Unassembled WGS sequence"/>
</dbReference>
<sequence>MCSDRNKDAKRPRRATAQTVADLAGVSRSAVSRAFTPGAYVDSEKRRRILKIAADTGYQPNALAAGLKAGQSNLVAVFVGNMRSPYDSAFVGELAQALSGLKKWPILIDRTGANTDQALRELLRYPLDALILRGGSMSEEIVDRCARFGIPMISSGRPVQGPRVDNVCCRNADGMTMITDLLISRGRRRFGFLSGPEEFYSSSRRRAGVLQALDRAGLDLVAEHPTDYSVDSGYGAARSLLSRASLDALVCANDATAIGALSAARDLSLNVPGDLAIVGFDDIAMAKWPTFRLTTVRNPIDAAVDAIIALLERRLVDPGRPEESIFLDPSVIERETH</sequence>
<dbReference type="CDD" id="cd06278">
    <property type="entry name" value="PBP1_LacI-like"/>
    <property type="match status" value="1"/>
</dbReference>
<keyword evidence="6" id="KW-1185">Reference proteome</keyword>
<dbReference type="GO" id="GO:0003700">
    <property type="term" value="F:DNA-binding transcription factor activity"/>
    <property type="evidence" value="ECO:0007669"/>
    <property type="project" value="TreeGrafter"/>
</dbReference>
<keyword evidence="3" id="KW-0804">Transcription</keyword>
<dbReference type="SUPFAM" id="SSF53822">
    <property type="entry name" value="Periplasmic binding protein-like I"/>
    <property type="match status" value="1"/>
</dbReference>
<dbReference type="InterPro" id="IPR028082">
    <property type="entry name" value="Peripla_BP_I"/>
</dbReference>
<dbReference type="AlphaFoldDB" id="A0A238KCV4"/>
<keyword evidence="1" id="KW-0805">Transcription regulation</keyword>
<evidence type="ECO:0000313" key="6">
    <source>
        <dbReference type="Proteomes" id="UP000202485"/>
    </source>
</evidence>
<dbReference type="SMART" id="SM00354">
    <property type="entry name" value="HTH_LACI"/>
    <property type="match status" value="1"/>
</dbReference>
<dbReference type="PANTHER" id="PTHR30146:SF120">
    <property type="entry name" value="ALANINE RACEMASE"/>
    <property type="match status" value="1"/>
</dbReference>